<dbReference type="InterPro" id="IPR051014">
    <property type="entry name" value="Cation_Transport_ATPase_IB"/>
</dbReference>
<evidence type="ECO:0000259" key="6">
    <source>
        <dbReference type="PROSITE" id="PS50846"/>
    </source>
</evidence>
<dbReference type="OrthoDB" id="1720667at2759"/>
<keyword evidence="5" id="KW-0472">Membrane</keyword>
<dbReference type="Gene3D" id="3.30.70.100">
    <property type="match status" value="1"/>
</dbReference>
<evidence type="ECO:0000256" key="2">
    <source>
        <dbReference type="ARBA" id="ARBA00006024"/>
    </source>
</evidence>
<organism evidence="7 8">
    <name type="scientific">Castanea mollissima</name>
    <name type="common">Chinese chestnut</name>
    <dbReference type="NCBI Taxonomy" id="60419"/>
    <lineage>
        <taxon>Eukaryota</taxon>
        <taxon>Viridiplantae</taxon>
        <taxon>Streptophyta</taxon>
        <taxon>Embryophyta</taxon>
        <taxon>Tracheophyta</taxon>
        <taxon>Spermatophyta</taxon>
        <taxon>Magnoliopsida</taxon>
        <taxon>eudicotyledons</taxon>
        <taxon>Gunneridae</taxon>
        <taxon>Pentapetalae</taxon>
        <taxon>rosids</taxon>
        <taxon>fabids</taxon>
        <taxon>Fagales</taxon>
        <taxon>Fagaceae</taxon>
        <taxon>Castanea</taxon>
    </lineage>
</organism>
<feature type="transmembrane region" description="Helical" evidence="5">
    <location>
        <begin position="97"/>
        <end position="114"/>
    </location>
</feature>
<gene>
    <name evidence="7" type="ORF">CMV_028015</name>
</gene>
<keyword evidence="4" id="KW-0067">ATP-binding</keyword>
<evidence type="ECO:0000256" key="3">
    <source>
        <dbReference type="ARBA" id="ARBA00022741"/>
    </source>
</evidence>
<feature type="domain" description="HMA" evidence="6">
    <location>
        <begin position="14"/>
        <end position="80"/>
    </location>
</feature>
<dbReference type="PANTHER" id="PTHR48085">
    <property type="entry name" value="CADMIUM/ZINC-TRANSPORTING ATPASE HMA2-RELATED"/>
    <property type="match status" value="1"/>
</dbReference>
<feature type="non-terminal residue" evidence="7">
    <location>
        <position position="1"/>
    </location>
</feature>
<dbReference type="InterPro" id="IPR036163">
    <property type="entry name" value="HMA_dom_sf"/>
</dbReference>
<dbReference type="PROSITE" id="PS50846">
    <property type="entry name" value="HMA_2"/>
    <property type="match status" value="1"/>
</dbReference>
<feature type="transmembrane region" description="Helical" evidence="5">
    <location>
        <begin position="120"/>
        <end position="138"/>
    </location>
</feature>
<dbReference type="GO" id="GO:0005524">
    <property type="term" value="F:ATP binding"/>
    <property type="evidence" value="ECO:0007669"/>
    <property type="project" value="UniProtKB-KW"/>
</dbReference>
<dbReference type="FunFam" id="3.30.70.100:FF:000022">
    <property type="entry name" value="Putative cadmium/zinc-transporting ATPase 3"/>
    <property type="match status" value="1"/>
</dbReference>
<dbReference type="EMBL" id="JRKL02011820">
    <property type="protein sequence ID" value="KAF3945630.1"/>
    <property type="molecule type" value="Genomic_DNA"/>
</dbReference>
<dbReference type="Proteomes" id="UP000737018">
    <property type="component" value="Unassembled WGS sequence"/>
</dbReference>
<evidence type="ECO:0000256" key="5">
    <source>
        <dbReference type="SAM" id="Phobius"/>
    </source>
</evidence>
<dbReference type="GO" id="GO:0016020">
    <property type="term" value="C:membrane"/>
    <property type="evidence" value="ECO:0007669"/>
    <property type="project" value="UniProtKB-SubCell"/>
</dbReference>
<dbReference type="AlphaFoldDB" id="A0A8J4Q5S0"/>
<name>A0A8J4Q5S0_9ROSI</name>
<dbReference type="SUPFAM" id="SSF55008">
    <property type="entry name" value="HMA, heavy metal-associated domain"/>
    <property type="match status" value="1"/>
</dbReference>
<comment type="subcellular location">
    <subcellularLocation>
        <location evidence="1">Membrane</location>
        <topology evidence="1">Multi-pass membrane protein</topology>
    </subcellularLocation>
</comment>
<keyword evidence="8" id="KW-1185">Reference proteome</keyword>
<evidence type="ECO:0000256" key="4">
    <source>
        <dbReference type="ARBA" id="ARBA00022840"/>
    </source>
</evidence>
<dbReference type="GO" id="GO:0022857">
    <property type="term" value="F:transmembrane transporter activity"/>
    <property type="evidence" value="ECO:0007669"/>
    <property type="project" value="TreeGrafter"/>
</dbReference>
<keyword evidence="5" id="KW-0812">Transmembrane</keyword>
<protein>
    <recommendedName>
        <fullName evidence="6">HMA domain-containing protein</fullName>
    </recommendedName>
</protein>
<sequence length="154" mass="17226">MGSQERIKTVKSLQKSYFDVLGLCCSSEVPLIENILKPLEGVKEVSVIIATRTVIVVHDNLLISQIQIVKALNQARLEANVRVYGEESYKKKWPSPYAIACGLLLSLSFLKYVYHPLQWLAVGAVAIGIFPITLKVMVSIRNLRIDINILMMIA</sequence>
<evidence type="ECO:0000313" key="8">
    <source>
        <dbReference type="Proteomes" id="UP000737018"/>
    </source>
</evidence>
<reference evidence="7" key="1">
    <citation type="submission" date="2020-03" db="EMBL/GenBank/DDBJ databases">
        <title>Castanea mollissima Vanexum genome sequencing.</title>
        <authorList>
            <person name="Staton M."/>
        </authorList>
    </citation>
    <scope>NUCLEOTIDE SEQUENCE</scope>
    <source>
        <tissue evidence="7">Leaf</tissue>
    </source>
</reference>
<proteinExistence type="inferred from homology"/>
<keyword evidence="3" id="KW-0547">Nucleotide-binding</keyword>
<comment type="similarity">
    <text evidence="2">Belongs to the cation transport ATPase (P-type) (TC 3.A.3) family. Type IB subfamily.</text>
</comment>
<dbReference type="GO" id="GO:0046872">
    <property type="term" value="F:metal ion binding"/>
    <property type="evidence" value="ECO:0007669"/>
    <property type="project" value="InterPro"/>
</dbReference>
<evidence type="ECO:0000313" key="7">
    <source>
        <dbReference type="EMBL" id="KAF3945630.1"/>
    </source>
</evidence>
<evidence type="ECO:0000256" key="1">
    <source>
        <dbReference type="ARBA" id="ARBA00004141"/>
    </source>
</evidence>
<dbReference type="PANTHER" id="PTHR48085:SF5">
    <property type="entry name" value="CADMIUM_ZINC-TRANSPORTING ATPASE HMA4-RELATED"/>
    <property type="match status" value="1"/>
</dbReference>
<comment type="caution">
    <text evidence="7">The sequence shown here is derived from an EMBL/GenBank/DDBJ whole genome shotgun (WGS) entry which is preliminary data.</text>
</comment>
<keyword evidence="5" id="KW-1133">Transmembrane helix</keyword>
<dbReference type="InterPro" id="IPR006121">
    <property type="entry name" value="HMA_dom"/>
</dbReference>
<accession>A0A8J4Q5S0</accession>